<dbReference type="InterPro" id="IPR032808">
    <property type="entry name" value="DoxX"/>
</dbReference>
<organism evidence="6 7">
    <name type="scientific">Mumia flava</name>
    <dbReference type="NCBI Taxonomy" id="1348852"/>
    <lineage>
        <taxon>Bacteria</taxon>
        <taxon>Bacillati</taxon>
        <taxon>Actinomycetota</taxon>
        <taxon>Actinomycetes</taxon>
        <taxon>Propionibacteriales</taxon>
        <taxon>Nocardioidaceae</taxon>
        <taxon>Mumia</taxon>
    </lineage>
</organism>
<dbReference type="OrthoDB" id="4377071at2"/>
<evidence type="ECO:0000256" key="3">
    <source>
        <dbReference type="ARBA" id="ARBA00022989"/>
    </source>
</evidence>
<sequence>MVEPWWPLAALAAVQLVDAALCVRPASFVRDCLTDVRFPERSWWMLPPIKVAAAAGLVLGIWLSPLALLTSGMLVLYFVVAITMHLRARDLGRNLFVNATGMLILSGAVFGFVLTQAG</sequence>
<gene>
    <name evidence="6" type="ORF">CLV56_1944</name>
</gene>
<evidence type="ECO:0000256" key="4">
    <source>
        <dbReference type="ARBA" id="ARBA00023136"/>
    </source>
</evidence>
<evidence type="ECO:0000256" key="1">
    <source>
        <dbReference type="ARBA" id="ARBA00004141"/>
    </source>
</evidence>
<evidence type="ECO:0000313" key="6">
    <source>
        <dbReference type="EMBL" id="PJJ57706.1"/>
    </source>
</evidence>
<dbReference type="Pfam" id="PF13564">
    <property type="entry name" value="DoxX_2"/>
    <property type="match status" value="1"/>
</dbReference>
<dbReference type="EMBL" id="PGEZ01000001">
    <property type="protein sequence ID" value="PJJ57706.1"/>
    <property type="molecule type" value="Genomic_DNA"/>
</dbReference>
<name>A0A0B2B6T5_9ACTN</name>
<evidence type="ECO:0000256" key="2">
    <source>
        <dbReference type="ARBA" id="ARBA00022692"/>
    </source>
</evidence>
<comment type="subcellular location">
    <subcellularLocation>
        <location evidence="1">Membrane</location>
        <topology evidence="1">Multi-pass membrane protein</topology>
    </subcellularLocation>
</comment>
<dbReference type="GO" id="GO:0016020">
    <property type="term" value="C:membrane"/>
    <property type="evidence" value="ECO:0007669"/>
    <property type="project" value="UniProtKB-SubCell"/>
</dbReference>
<evidence type="ECO:0000313" key="7">
    <source>
        <dbReference type="Proteomes" id="UP000230842"/>
    </source>
</evidence>
<dbReference type="Proteomes" id="UP000230842">
    <property type="component" value="Unassembled WGS sequence"/>
</dbReference>
<dbReference type="AlphaFoldDB" id="A0A0B2B6T5"/>
<accession>A0A0B2B6T5</accession>
<feature type="transmembrane region" description="Helical" evidence="5">
    <location>
        <begin position="51"/>
        <end position="83"/>
    </location>
</feature>
<keyword evidence="3 5" id="KW-1133">Transmembrane helix</keyword>
<evidence type="ECO:0000256" key="5">
    <source>
        <dbReference type="SAM" id="Phobius"/>
    </source>
</evidence>
<protein>
    <submittedName>
        <fullName evidence="6">DoxX-like protein</fullName>
    </submittedName>
</protein>
<keyword evidence="7" id="KW-1185">Reference proteome</keyword>
<proteinExistence type="predicted"/>
<feature type="transmembrane region" description="Helical" evidence="5">
    <location>
        <begin position="95"/>
        <end position="114"/>
    </location>
</feature>
<dbReference type="RefSeq" id="WP_039363382.1">
    <property type="nucleotide sequence ID" value="NZ_PGEZ01000001.1"/>
</dbReference>
<keyword evidence="4 5" id="KW-0472">Membrane</keyword>
<keyword evidence="2 5" id="KW-0812">Transmembrane</keyword>
<comment type="caution">
    <text evidence="6">The sequence shown here is derived from an EMBL/GenBank/DDBJ whole genome shotgun (WGS) entry which is preliminary data.</text>
</comment>
<reference evidence="6 7" key="1">
    <citation type="submission" date="2017-11" db="EMBL/GenBank/DDBJ databases">
        <title>Genomic Encyclopedia of Archaeal and Bacterial Type Strains, Phase II (KMG-II): From Individual Species to Whole Genera.</title>
        <authorList>
            <person name="Goeker M."/>
        </authorList>
    </citation>
    <scope>NUCLEOTIDE SEQUENCE [LARGE SCALE GENOMIC DNA]</scope>
    <source>
        <strain evidence="6 7">DSM 27763</strain>
    </source>
</reference>